<evidence type="ECO:0000313" key="3">
    <source>
        <dbReference type="Proteomes" id="UP000807353"/>
    </source>
</evidence>
<proteinExistence type="predicted"/>
<evidence type="ECO:0000256" key="1">
    <source>
        <dbReference type="SAM" id="Coils"/>
    </source>
</evidence>
<dbReference type="EMBL" id="MU150290">
    <property type="protein sequence ID" value="KAF9461002.1"/>
    <property type="molecule type" value="Genomic_DNA"/>
</dbReference>
<reference evidence="2" key="1">
    <citation type="submission" date="2020-11" db="EMBL/GenBank/DDBJ databases">
        <authorList>
            <consortium name="DOE Joint Genome Institute"/>
            <person name="Ahrendt S."/>
            <person name="Riley R."/>
            <person name="Andreopoulos W."/>
            <person name="Labutti K."/>
            <person name="Pangilinan J."/>
            <person name="Ruiz-Duenas F.J."/>
            <person name="Barrasa J.M."/>
            <person name="Sanchez-Garcia M."/>
            <person name="Camarero S."/>
            <person name="Miyauchi S."/>
            <person name="Serrano A."/>
            <person name="Linde D."/>
            <person name="Babiker R."/>
            <person name="Drula E."/>
            <person name="Ayuso-Fernandez I."/>
            <person name="Pacheco R."/>
            <person name="Padilla G."/>
            <person name="Ferreira P."/>
            <person name="Barriuso J."/>
            <person name="Kellner H."/>
            <person name="Castanera R."/>
            <person name="Alfaro M."/>
            <person name="Ramirez L."/>
            <person name="Pisabarro A.G."/>
            <person name="Kuo A."/>
            <person name="Tritt A."/>
            <person name="Lipzen A."/>
            <person name="He G."/>
            <person name="Yan M."/>
            <person name="Ng V."/>
            <person name="Cullen D."/>
            <person name="Martin F."/>
            <person name="Rosso M.-N."/>
            <person name="Henrissat B."/>
            <person name="Hibbett D."/>
            <person name="Martinez A.T."/>
            <person name="Grigoriev I.V."/>
        </authorList>
    </citation>
    <scope>NUCLEOTIDE SEQUENCE</scope>
    <source>
        <strain evidence="2">CBS 247.69</strain>
    </source>
</reference>
<evidence type="ECO:0008006" key="4">
    <source>
        <dbReference type="Google" id="ProtNLM"/>
    </source>
</evidence>
<accession>A0A9P6CCT3</accession>
<protein>
    <recommendedName>
        <fullName evidence="4">F-box domain-containing protein</fullName>
    </recommendedName>
</protein>
<comment type="caution">
    <text evidence="2">The sequence shown here is derived from an EMBL/GenBank/DDBJ whole genome shotgun (WGS) entry which is preliminary data.</text>
</comment>
<evidence type="ECO:0000313" key="2">
    <source>
        <dbReference type="EMBL" id="KAF9461002.1"/>
    </source>
</evidence>
<dbReference type="Proteomes" id="UP000807353">
    <property type="component" value="Unassembled WGS sequence"/>
</dbReference>
<keyword evidence="3" id="KW-1185">Reference proteome</keyword>
<gene>
    <name evidence="2" type="ORF">BDZ94DRAFT_1222079</name>
</gene>
<sequence>MVLDMTHRLDREAGCTNLILCDPEEVIVKQLLSNAQTRVNILDEEISRVQKNLDELLAQRQSNETRITRFRAALSPQKRVPPEILSEIFLLCLSGAPVSLFPQLHSAPWVFGRVCSRWRAVSLSEPRLW</sequence>
<feature type="coiled-coil region" evidence="1">
    <location>
        <begin position="32"/>
        <end position="66"/>
    </location>
</feature>
<dbReference type="AlphaFoldDB" id="A0A9P6CCT3"/>
<keyword evidence="1" id="KW-0175">Coiled coil</keyword>
<dbReference type="OrthoDB" id="3365698at2759"/>
<feature type="non-terminal residue" evidence="2">
    <location>
        <position position="129"/>
    </location>
</feature>
<organism evidence="2 3">
    <name type="scientific">Collybia nuda</name>
    <dbReference type="NCBI Taxonomy" id="64659"/>
    <lineage>
        <taxon>Eukaryota</taxon>
        <taxon>Fungi</taxon>
        <taxon>Dikarya</taxon>
        <taxon>Basidiomycota</taxon>
        <taxon>Agaricomycotina</taxon>
        <taxon>Agaricomycetes</taxon>
        <taxon>Agaricomycetidae</taxon>
        <taxon>Agaricales</taxon>
        <taxon>Tricholomatineae</taxon>
        <taxon>Clitocybaceae</taxon>
        <taxon>Collybia</taxon>
    </lineage>
</organism>
<name>A0A9P6CCT3_9AGAR</name>